<evidence type="ECO:0000256" key="1">
    <source>
        <dbReference type="SAM" id="MobiDB-lite"/>
    </source>
</evidence>
<evidence type="ECO:0000313" key="2">
    <source>
        <dbReference type="Proteomes" id="UP001652660"/>
    </source>
</evidence>
<dbReference type="Proteomes" id="UP001652660">
    <property type="component" value="Chromosome 1e"/>
</dbReference>
<accession>A0ABM4V3N6</accession>
<name>A0ABM4V3N6_COFAR</name>
<evidence type="ECO:0000313" key="3">
    <source>
        <dbReference type="RefSeq" id="XP_071914147.1"/>
    </source>
</evidence>
<keyword evidence="2" id="KW-1185">Reference proteome</keyword>
<feature type="region of interest" description="Disordered" evidence="1">
    <location>
        <begin position="136"/>
        <end position="166"/>
    </location>
</feature>
<reference evidence="3" key="2">
    <citation type="submission" date="2025-08" db="UniProtKB">
        <authorList>
            <consortium name="RefSeq"/>
        </authorList>
    </citation>
    <scope>IDENTIFICATION</scope>
    <source>
        <tissue evidence="3">Leaves</tissue>
    </source>
</reference>
<protein>
    <submittedName>
        <fullName evidence="3">Uncharacterized protein isoform X2</fullName>
    </submittedName>
</protein>
<feature type="region of interest" description="Disordered" evidence="1">
    <location>
        <begin position="181"/>
        <end position="202"/>
    </location>
</feature>
<reference evidence="2" key="1">
    <citation type="journal article" date="2025" name="Foods">
        <title>Unveiling the Microbial Signatures of Arabica Coffee Cherries: Insights into Ripeness Specific Diversity, Functional Traits, and Implications for Quality and Safety.</title>
        <authorList>
            <consortium name="RefSeq"/>
            <person name="Tenea G.N."/>
            <person name="Cifuentes V."/>
            <person name="Reyes P."/>
            <person name="Cevallos-Vallejos M."/>
        </authorList>
    </citation>
    <scope>NUCLEOTIDE SEQUENCE [LARGE SCALE GENOMIC DNA]</scope>
</reference>
<dbReference type="RefSeq" id="XP_071914147.1">
    <property type="nucleotide sequence ID" value="XM_072058046.1"/>
</dbReference>
<gene>
    <name evidence="3" type="primary">LOC113695256</name>
</gene>
<sequence>MTDIHALAPEQNIPAVTPQVTSFPHSQHIGLDATPLPQFPPFGTYPVPSPYFSVFGGQTPSSSHEPPFGYVATSAVSSSTAELHPIFKLLDETGGVPPISDLPDYYSLGQTMTMPTSIQPISTTAYDQSGDFVTYRSQNDGDSSTTAESDEEEDVGLDAVSTDFAPQEPIVLRDRCRRKPKRFCCPSTTPGDKGKGKRRTGR</sequence>
<organism evidence="2 3">
    <name type="scientific">Coffea arabica</name>
    <name type="common">Arabian coffee</name>
    <dbReference type="NCBI Taxonomy" id="13443"/>
    <lineage>
        <taxon>Eukaryota</taxon>
        <taxon>Viridiplantae</taxon>
        <taxon>Streptophyta</taxon>
        <taxon>Embryophyta</taxon>
        <taxon>Tracheophyta</taxon>
        <taxon>Spermatophyta</taxon>
        <taxon>Magnoliopsida</taxon>
        <taxon>eudicotyledons</taxon>
        <taxon>Gunneridae</taxon>
        <taxon>Pentapetalae</taxon>
        <taxon>asterids</taxon>
        <taxon>lamiids</taxon>
        <taxon>Gentianales</taxon>
        <taxon>Rubiaceae</taxon>
        <taxon>Ixoroideae</taxon>
        <taxon>Gardenieae complex</taxon>
        <taxon>Bertiereae - Coffeeae clade</taxon>
        <taxon>Coffeeae</taxon>
        <taxon>Coffea</taxon>
    </lineage>
</organism>
<proteinExistence type="predicted"/>
<dbReference type="GeneID" id="113695256"/>